<organism evidence="2 3">
    <name type="scientific">Candidatus Cryptobacteroides merdavium</name>
    <dbReference type="NCBI Taxonomy" id="2840769"/>
    <lineage>
        <taxon>Bacteria</taxon>
        <taxon>Pseudomonadati</taxon>
        <taxon>Bacteroidota</taxon>
        <taxon>Bacteroidia</taxon>
        <taxon>Bacteroidales</taxon>
        <taxon>Candidatus Cryptobacteroides</taxon>
    </lineage>
</organism>
<sequence>MKKLFYIDSTMREESRTRRIAEPLISELGKRYEIEHVILDGADFPAVGSRILTDRNNGIVPERYADMARRLAAADRIVIAAPFWDMSFPAALKVFFENMSLFNITFGSNDRECYGLCRCEKVLYITTRGMNIHTGDALEQATPYIWAIGHLWGLGELSVVAAENMDYVCGEEIERKIEEAVRKGLEICKDF</sequence>
<dbReference type="EMBL" id="JADIMO010000140">
    <property type="protein sequence ID" value="MBO8446116.1"/>
    <property type="molecule type" value="Genomic_DNA"/>
</dbReference>
<evidence type="ECO:0000313" key="3">
    <source>
        <dbReference type="Proteomes" id="UP000823619"/>
    </source>
</evidence>
<protein>
    <submittedName>
        <fullName evidence="2">NAD(P)H-dependent oxidoreductase</fullName>
    </submittedName>
</protein>
<evidence type="ECO:0000259" key="1">
    <source>
        <dbReference type="Pfam" id="PF02525"/>
    </source>
</evidence>
<dbReference type="Proteomes" id="UP000823619">
    <property type="component" value="Unassembled WGS sequence"/>
</dbReference>
<name>A0A9D9HC54_9BACT</name>
<dbReference type="PANTHER" id="PTHR43741:SF4">
    <property type="entry name" value="FMN-DEPENDENT NADH:QUINONE OXIDOREDUCTASE"/>
    <property type="match status" value="1"/>
</dbReference>
<dbReference type="Pfam" id="PF02525">
    <property type="entry name" value="Flavodoxin_2"/>
    <property type="match status" value="1"/>
</dbReference>
<evidence type="ECO:0000313" key="2">
    <source>
        <dbReference type="EMBL" id="MBO8446116.1"/>
    </source>
</evidence>
<dbReference type="InterPro" id="IPR029039">
    <property type="entry name" value="Flavoprotein-like_sf"/>
</dbReference>
<dbReference type="Gene3D" id="3.40.50.360">
    <property type="match status" value="1"/>
</dbReference>
<reference evidence="2" key="1">
    <citation type="submission" date="2020-10" db="EMBL/GenBank/DDBJ databases">
        <authorList>
            <person name="Gilroy R."/>
        </authorList>
    </citation>
    <scope>NUCLEOTIDE SEQUENCE</scope>
    <source>
        <strain evidence="2">D5-748</strain>
    </source>
</reference>
<dbReference type="AlphaFoldDB" id="A0A9D9HC54"/>
<dbReference type="PANTHER" id="PTHR43741">
    <property type="entry name" value="FMN-DEPENDENT NADH-AZOREDUCTASE 1"/>
    <property type="match status" value="1"/>
</dbReference>
<proteinExistence type="predicted"/>
<dbReference type="InterPro" id="IPR003680">
    <property type="entry name" value="Flavodoxin_fold"/>
</dbReference>
<accession>A0A9D9HC54</accession>
<dbReference type="SUPFAM" id="SSF52218">
    <property type="entry name" value="Flavoproteins"/>
    <property type="match status" value="1"/>
</dbReference>
<comment type="caution">
    <text evidence="2">The sequence shown here is derived from an EMBL/GenBank/DDBJ whole genome shotgun (WGS) entry which is preliminary data.</text>
</comment>
<reference evidence="2" key="2">
    <citation type="journal article" date="2021" name="PeerJ">
        <title>Extensive microbial diversity within the chicken gut microbiome revealed by metagenomics and culture.</title>
        <authorList>
            <person name="Gilroy R."/>
            <person name="Ravi A."/>
            <person name="Getino M."/>
            <person name="Pursley I."/>
            <person name="Horton D.L."/>
            <person name="Alikhan N.F."/>
            <person name="Baker D."/>
            <person name="Gharbi K."/>
            <person name="Hall N."/>
            <person name="Watson M."/>
            <person name="Adriaenssens E.M."/>
            <person name="Foster-Nyarko E."/>
            <person name="Jarju S."/>
            <person name="Secka A."/>
            <person name="Antonio M."/>
            <person name="Oren A."/>
            <person name="Chaudhuri R.R."/>
            <person name="La Ragione R."/>
            <person name="Hildebrand F."/>
            <person name="Pallen M.J."/>
        </authorList>
    </citation>
    <scope>NUCLEOTIDE SEQUENCE</scope>
    <source>
        <strain evidence="2">D5-748</strain>
    </source>
</reference>
<gene>
    <name evidence="2" type="ORF">IAC23_10570</name>
</gene>
<feature type="domain" description="Flavodoxin-like fold" evidence="1">
    <location>
        <begin position="2"/>
        <end position="183"/>
    </location>
</feature>
<dbReference type="InterPro" id="IPR050104">
    <property type="entry name" value="FMN-dep_NADH:Q_OxRdtase_AzoR1"/>
</dbReference>